<evidence type="ECO:0000313" key="2">
    <source>
        <dbReference type="Proteomes" id="UP001066276"/>
    </source>
</evidence>
<organism evidence="1 2">
    <name type="scientific">Pleurodeles waltl</name>
    <name type="common">Iberian ribbed newt</name>
    <dbReference type="NCBI Taxonomy" id="8319"/>
    <lineage>
        <taxon>Eukaryota</taxon>
        <taxon>Metazoa</taxon>
        <taxon>Chordata</taxon>
        <taxon>Craniata</taxon>
        <taxon>Vertebrata</taxon>
        <taxon>Euteleostomi</taxon>
        <taxon>Amphibia</taxon>
        <taxon>Batrachia</taxon>
        <taxon>Caudata</taxon>
        <taxon>Salamandroidea</taxon>
        <taxon>Salamandridae</taxon>
        <taxon>Pleurodelinae</taxon>
        <taxon>Pleurodeles</taxon>
    </lineage>
</organism>
<proteinExistence type="predicted"/>
<gene>
    <name evidence="1" type="ORF">NDU88_001668</name>
</gene>
<protein>
    <submittedName>
        <fullName evidence="1">Uncharacterized protein</fullName>
    </submittedName>
</protein>
<dbReference type="Proteomes" id="UP001066276">
    <property type="component" value="Chromosome 9"/>
</dbReference>
<dbReference type="EMBL" id="JANPWB010000013">
    <property type="protein sequence ID" value="KAJ1104256.1"/>
    <property type="molecule type" value="Genomic_DNA"/>
</dbReference>
<comment type="caution">
    <text evidence="1">The sequence shown here is derived from an EMBL/GenBank/DDBJ whole genome shotgun (WGS) entry which is preliminary data.</text>
</comment>
<evidence type="ECO:0000313" key="1">
    <source>
        <dbReference type="EMBL" id="KAJ1104256.1"/>
    </source>
</evidence>
<dbReference type="AlphaFoldDB" id="A0AAV7MKE8"/>
<accession>A0AAV7MKE8</accession>
<sequence>MRGVCRELAGSFSWDAMQNRLRKPEHDAGTGDADAHNTELAQDYATHTLGLITEPLVMYLPICVTYGQGKLLTDYISDKPWV</sequence>
<name>A0AAV7MKE8_PLEWA</name>
<keyword evidence="2" id="KW-1185">Reference proteome</keyword>
<reference evidence="1" key="1">
    <citation type="journal article" date="2022" name="bioRxiv">
        <title>Sequencing and chromosome-scale assembly of the giantPleurodeles waltlgenome.</title>
        <authorList>
            <person name="Brown T."/>
            <person name="Elewa A."/>
            <person name="Iarovenko S."/>
            <person name="Subramanian E."/>
            <person name="Araus A.J."/>
            <person name="Petzold A."/>
            <person name="Susuki M."/>
            <person name="Suzuki K.-i.T."/>
            <person name="Hayashi T."/>
            <person name="Toyoda A."/>
            <person name="Oliveira C."/>
            <person name="Osipova E."/>
            <person name="Leigh N.D."/>
            <person name="Simon A."/>
            <person name="Yun M.H."/>
        </authorList>
    </citation>
    <scope>NUCLEOTIDE SEQUENCE</scope>
    <source>
        <strain evidence="1">20211129_DDA</strain>
        <tissue evidence="1">Liver</tissue>
    </source>
</reference>